<evidence type="ECO:0008006" key="3">
    <source>
        <dbReference type="Google" id="ProtNLM"/>
    </source>
</evidence>
<dbReference type="EMBL" id="JBDGHN010000002">
    <property type="protein sequence ID" value="MEN2750921.1"/>
    <property type="molecule type" value="Genomic_DNA"/>
</dbReference>
<comment type="caution">
    <text evidence="1">The sequence shown here is derived from an EMBL/GenBank/DDBJ whole genome shotgun (WGS) entry which is preliminary data.</text>
</comment>
<reference evidence="1 2" key="1">
    <citation type="submission" date="2024-05" db="EMBL/GenBank/DDBJ databases">
        <authorList>
            <person name="Kim H.-Y."/>
            <person name="Kim E."/>
            <person name="Cai Y."/>
            <person name="Yang S.-M."/>
            <person name="Lee W."/>
        </authorList>
    </citation>
    <scope>NUCLEOTIDE SEQUENCE [LARGE SCALE GENOMIC DNA]</scope>
    <source>
        <strain evidence="1 2">FBL11</strain>
    </source>
</reference>
<evidence type="ECO:0000313" key="1">
    <source>
        <dbReference type="EMBL" id="MEN2750921.1"/>
    </source>
</evidence>
<gene>
    <name evidence="1" type="ORF">AAIR29_04660</name>
</gene>
<sequence>MPLRPIDAIFVHPEKRLYVVYFRGELWQLPRMKVDHAAWQRRQTYDGNTKSLYLSRNQIVTDPILAQTLRTLNLPTAIRGSTLPRFEAWWEVHGFEWLKKLLNNGESPLAAHQSSVKPPVSNIQSLDNTKTDVVNPIEKTETFESAKSATEENAFDNMLAELTNEVLHHRP</sequence>
<dbReference type="Proteomes" id="UP001461960">
    <property type="component" value="Unassembled WGS sequence"/>
</dbReference>
<dbReference type="RefSeq" id="WP_299220662.1">
    <property type="nucleotide sequence ID" value="NZ_JBDGHN010000002.1"/>
</dbReference>
<evidence type="ECO:0000313" key="2">
    <source>
        <dbReference type="Proteomes" id="UP001461960"/>
    </source>
</evidence>
<organism evidence="1 2">
    <name type="scientific">Psychrobacter saeujeotis</name>
    <dbReference type="NCBI Taxonomy" id="3143436"/>
    <lineage>
        <taxon>Bacteria</taxon>
        <taxon>Pseudomonadati</taxon>
        <taxon>Pseudomonadota</taxon>
        <taxon>Gammaproteobacteria</taxon>
        <taxon>Moraxellales</taxon>
        <taxon>Moraxellaceae</taxon>
        <taxon>Psychrobacter</taxon>
    </lineage>
</organism>
<protein>
    <recommendedName>
        <fullName evidence="3">Transposase</fullName>
    </recommendedName>
</protein>
<proteinExistence type="predicted"/>
<name>A0ABU9X677_9GAMM</name>
<keyword evidence="2" id="KW-1185">Reference proteome</keyword>
<accession>A0ABU9X677</accession>